<dbReference type="AlphaFoldDB" id="N9PA85"/>
<protein>
    <submittedName>
        <fullName evidence="5">Uncharacterized protein</fullName>
    </submittedName>
</protein>
<dbReference type="PATRIC" id="fig|1217693.3.peg.528"/>
<comment type="similarity">
    <text evidence="2">Belongs to the zinc-containing alcohol dehydrogenase family.</text>
</comment>
<dbReference type="SUPFAM" id="SSF50129">
    <property type="entry name" value="GroES-like"/>
    <property type="match status" value="1"/>
</dbReference>
<dbReference type="PANTHER" id="PTHR42813">
    <property type="entry name" value="ZINC-TYPE ALCOHOL DEHYDROGENASE-LIKE"/>
    <property type="match status" value="1"/>
</dbReference>
<dbReference type="PANTHER" id="PTHR42813:SF4">
    <property type="entry name" value="NADP-DEPENDENT ISOPROPANOL DEHYDROGENASE"/>
    <property type="match status" value="1"/>
</dbReference>
<comment type="cofactor">
    <cofactor evidence="1">
        <name>Zn(2+)</name>
        <dbReference type="ChEBI" id="CHEBI:29105"/>
    </cofactor>
</comment>
<evidence type="ECO:0000256" key="1">
    <source>
        <dbReference type="ARBA" id="ARBA00001947"/>
    </source>
</evidence>
<dbReference type="Gene3D" id="3.90.180.10">
    <property type="entry name" value="Medium-chain alcohol dehydrogenases, catalytic domain"/>
    <property type="match status" value="1"/>
</dbReference>
<dbReference type="InterPro" id="IPR011032">
    <property type="entry name" value="GroES-like_sf"/>
</dbReference>
<dbReference type="HOGENOM" id="CLU_026673_23_5_6"/>
<evidence type="ECO:0000313" key="5">
    <source>
        <dbReference type="EMBL" id="ENX11130.1"/>
    </source>
</evidence>
<sequence length="57" mass="6524">MTTMKAMVYYGANDIHFEERRIPHILQPTDAIIKLSKVTICGTDLGIYSQILKNIEQ</sequence>
<accession>N9PA85</accession>
<comment type="caution">
    <text evidence="5">The sequence shown here is derived from an EMBL/GenBank/DDBJ whole genome shotgun (WGS) entry which is preliminary data.</text>
</comment>
<dbReference type="Proteomes" id="UP000013101">
    <property type="component" value="Unassembled WGS sequence"/>
</dbReference>
<gene>
    <name evidence="5" type="ORF">F897_00540</name>
</gene>
<dbReference type="STRING" id="70346.F897_00540"/>
<keyword evidence="4" id="KW-0862">Zinc</keyword>
<evidence type="ECO:0000313" key="6">
    <source>
        <dbReference type="Proteomes" id="UP000013101"/>
    </source>
</evidence>
<evidence type="ECO:0000256" key="4">
    <source>
        <dbReference type="ARBA" id="ARBA00022833"/>
    </source>
</evidence>
<dbReference type="OrthoDB" id="9773078at2"/>
<keyword evidence="3" id="KW-0479">Metal-binding</keyword>
<dbReference type="GO" id="GO:0046872">
    <property type="term" value="F:metal ion binding"/>
    <property type="evidence" value="ECO:0007669"/>
    <property type="project" value="UniProtKB-KW"/>
</dbReference>
<dbReference type="EMBL" id="APRS01000003">
    <property type="protein sequence ID" value="ENX11130.1"/>
    <property type="molecule type" value="Genomic_DNA"/>
</dbReference>
<proteinExistence type="inferred from homology"/>
<reference evidence="5 6" key="1">
    <citation type="submission" date="2013-02" db="EMBL/GenBank/DDBJ databases">
        <title>The Genome Sequence of Acinetobacter sp. NIPH 2171.</title>
        <authorList>
            <consortium name="The Broad Institute Genome Sequencing Platform"/>
            <consortium name="The Broad Institute Genome Sequencing Center for Infectious Disease"/>
            <person name="Cerqueira G."/>
            <person name="Feldgarden M."/>
            <person name="Courvalin P."/>
            <person name="Perichon B."/>
            <person name="Grillot-Courvalin C."/>
            <person name="Clermont D."/>
            <person name="Rocha E."/>
            <person name="Yoon E.-J."/>
            <person name="Nemec A."/>
            <person name="Walker B."/>
            <person name="Young S.K."/>
            <person name="Zeng Q."/>
            <person name="Gargeya S."/>
            <person name="Fitzgerald M."/>
            <person name="Haas B."/>
            <person name="Abouelleil A."/>
            <person name="Alvarado L."/>
            <person name="Arachchi H.M."/>
            <person name="Berlin A.M."/>
            <person name="Chapman S.B."/>
            <person name="Dewar J."/>
            <person name="Goldberg J."/>
            <person name="Griggs A."/>
            <person name="Gujja S."/>
            <person name="Hansen M."/>
            <person name="Howarth C."/>
            <person name="Imamovic A."/>
            <person name="Larimer J."/>
            <person name="McCowan C."/>
            <person name="Murphy C."/>
            <person name="Neiman D."/>
            <person name="Pearson M."/>
            <person name="Priest M."/>
            <person name="Roberts A."/>
            <person name="Saif S."/>
            <person name="Shea T."/>
            <person name="Sisk P."/>
            <person name="Sykes S."/>
            <person name="Wortman J."/>
            <person name="Nusbaum C."/>
            <person name="Birren B."/>
        </authorList>
    </citation>
    <scope>NUCLEOTIDE SEQUENCE [LARGE SCALE GENOMIC DNA]</scope>
    <source>
        <strain evidence="5 6">NIPH 2171</strain>
    </source>
</reference>
<dbReference type="RefSeq" id="WP_005233071.1">
    <property type="nucleotide sequence ID" value="NZ_CP083658.1"/>
</dbReference>
<organism evidence="5 6">
    <name type="scientific">Acinetobacter variabilis</name>
    <dbReference type="NCBI Taxonomy" id="70346"/>
    <lineage>
        <taxon>Bacteria</taxon>
        <taxon>Pseudomonadati</taxon>
        <taxon>Pseudomonadota</taxon>
        <taxon>Gammaproteobacteria</taxon>
        <taxon>Moraxellales</taxon>
        <taxon>Moraxellaceae</taxon>
        <taxon>Acinetobacter</taxon>
    </lineage>
</organism>
<evidence type="ECO:0000256" key="2">
    <source>
        <dbReference type="ARBA" id="ARBA00008072"/>
    </source>
</evidence>
<name>N9PA85_9GAMM</name>
<evidence type="ECO:0000256" key="3">
    <source>
        <dbReference type="ARBA" id="ARBA00022723"/>
    </source>
</evidence>